<evidence type="ECO:0000313" key="1">
    <source>
        <dbReference type="EMBL" id="KKO76309.1"/>
    </source>
</evidence>
<keyword evidence="2" id="KW-1185">Reference proteome</keyword>
<protein>
    <submittedName>
        <fullName evidence="1">Uncharacterized protein</fullName>
    </submittedName>
</protein>
<evidence type="ECO:0000313" key="2">
    <source>
        <dbReference type="Proteomes" id="UP000034350"/>
    </source>
</evidence>
<sequence length="51" mass="6297">MMQNKKVCYLYLFKYTYNLFQKKGIFFLQVKIFLIYNSCFDLLRQFCTAAF</sequence>
<reference evidence="1 2" key="1">
    <citation type="journal article" date="2015" name="Environ. Microbiol.">
        <title>Genome analyses suggest the presence of polyploidy and recent human-driven expansions in eight global populations of the honeybee pathogen Nosema ceranae.</title>
        <authorList>
            <person name="Pelin A."/>
            <person name="Selman M."/>
            <person name="Aris-Brosou S."/>
            <person name="Farinelli L."/>
            <person name="Corradi N."/>
        </authorList>
    </citation>
    <scope>NUCLEOTIDE SEQUENCE [LARGE SCALE GENOMIC DNA]</scope>
    <source>
        <strain evidence="1 2">PA08 1199</strain>
    </source>
</reference>
<gene>
    <name evidence="1" type="ORF">AAJ76_400021091</name>
</gene>
<organism evidence="1 2">
    <name type="scientific">Vairimorpha ceranae</name>
    <dbReference type="NCBI Taxonomy" id="40302"/>
    <lineage>
        <taxon>Eukaryota</taxon>
        <taxon>Fungi</taxon>
        <taxon>Fungi incertae sedis</taxon>
        <taxon>Microsporidia</taxon>
        <taxon>Nosematidae</taxon>
        <taxon>Vairimorpha</taxon>
    </lineage>
</organism>
<dbReference type="VEuPathDB" id="MicrosporidiaDB:AAJ76_400021091"/>
<dbReference type="Proteomes" id="UP000034350">
    <property type="component" value="Unassembled WGS sequence"/>
</dbReference>
<dbReference type="RefSeq" id="XP_024332051.1">
    <property type="nucleotide sequence ID" value="XM_024475525.1"/>
</dbReference>
<accession>A0A0F9ZG34</accession>
<proteinExistence type="predicted"/>
<dbReference type="EMBL" id="JPQZ01000004">
    <property type="protein sequence ID" value="KKO76309.1"/>
    <property type="molecule type" value="Genomic_DNA"/>
</dbReference>
<dbReference type="AlphaFoldDB" id="A0A0F9ZG34"/>
<name>A0A0F9ZG34_9MICR</name>
<dbReference type="GeneID" id="36320471"/>
<comment type="caution">
    <text evidence="1">The sequence shown here is derived from an EMBL/GenBank/DDBJ whole genome shotgun (WGS) entry which is preliminary data.</text>
</comment>